<dbReference type="RefSeq" id="WP_123433848.1">
    <property type="nucleotide sequence ID" value="NZ_MOBK01000006.1"/>
</dbReference>
<dbReference type="EMBL" id="MOBK01000006">
    <property type="protein sequence ID" value="RON20160.1"/>
    <property type="molecule type" value="Genomic_DNA"/>
</dbReference>
<reference evidence="1 2" key="1">
    <citation type="submission" date="2016-10" db="EMBL/GenBank/DDBJ databases">
        <title>Comparative genome analysis of multiple Pseudomonas spp. focuses on biocontrol and plant growth promoting traits.</title>
        <authorList>
            <person name="Tao X.-Y."/>
            <person name="Taylor C.G."/>
        </authorList>
    </citation>
    <scope>NUCLEOTIDE SEQUENCE [LARGE SCALE GENOMIC DNA]</scope>
    <source>
        <strain evidence="1 2">38D7</strain>
    </source>
</reference>
<protein>
    <recommendedName>
        <fullName evidence="3">Lipoprotein</fullName>
    </recommendedName>
</protein>
<dbReference type="AlphaFoldDB" id="A0A423I3V7"/>
<gene>
    <name evidence="1" type="ORF">BK660_13915</name>
</gene>
<organism evidence="1 2">
    <name type="scientific">Pseudomonas brassicacearum</name>
    <dbReference type="NCBI Taxonomy" id="930166"/>
    <lineage>
        <taxon>Bacteria</taxon>
        <taxon>Pseudomonadati</taxon>
        <taxon>Pseudomonadota</taxon>
        <taxon>Gammaproteobacteria</taxon>
        <taxon>Pseudomonadales</taxon>
        <taxon>Pseudomonadaceae</taxon>
        <taxon>Pseudomonas</taxon>
    </lineage>
</organism>
<dbReference type="Proteomes" id="UP000285636">
    <property type="component" value="Unassembled WGS sequence"/>
</dbReference>
<evidence type="ECO:0000313" key="2">
    <source>
        <dbReference type="Proteomes" id="UP000285636"/>
    </source>
</evidence>
<dbReference type="PROSITE" id="PS51257">
    <property type="entry name" value="PROKAR_LIPOPROTEIN"/>
    <property type="match status" value="1"/>
</dbReference>
<evidence type="ECO:0000313" key="1">
    <source>
        <dbReference type="EMBL" id="RON20160.1"/>
    </source>
</evidence>
<name>A0A423I3V7_9PSED</name>
<proteinExistence type="predicted"/>
<sequence length="285" mass="32314">MYKVIRKDAYWWCKTIIKYVLVVAFCSWLVSCYVESERMAEEQDRSREISKKCNKKLAGMEHVPILGGSFLDIAKIPGFHFGSATRNGQCIATLLEGDFWWTGTELRPTYQDLGNEPLPSWRYFSLAARLYTRTESTEPINMGRQTKEWPEELIVKLKNYPGLELWLKAPPPSVENEFAVSGFVMRDWRRSDGTPRVIACDGLGSPSSEVLESGFSREILLTFNKSQLENLDFGQLNTYCTVGLHNFDFAGGDARVHLGTRSLRVAPTALKFISEYLSNAIVTGK</sequence>
<evidence type="ECO:0008006" key="3">
    <source>
        <dbReference type="Google" id="ProtNLM"/>
    </source>
</evidence>
<accession>A0A423I3V7</accession>
<comment type="caution">
    <text evidence="1">The sequence shown here is derived from an EMBL/GenBank/DDBJ whole genome shotgun (WGS) entry which is preliminary data.</text>
</comment>